<dbReference type="InterPro" id="IPR036163">
    <property type="entry name" value="HMA_dom_sf"/>
</dbReference>
<dbReference type="PROSITE" id="PS50846">
    <property type="entry name" value="HMA_2"/>
    <property type="match status" value="1"/>
</dbReference>
<dbReference type="RefSeq" id="WP_169525542.1">
    <property type="nucleotide sequence ID" value="NZ_JAAMPU010000093.1"/>
</dbReference>
<dbReference type="SUPFAM" id="SSF55008">
    <property type="entry name" value="HMA, heavy metal-associated domain"/>
    <property type="match status" value="1"/>
</dbReference>
<evidence type="ECO:0000259" key="2">
    <source>
        <dbReference type="PROSITE" id="PS50846"/>
    </source>
</evidence>
<protein>
    <submittedName>
        <fullName evidence="3">Copper chaperone</fullName>
    </submittedName>
</protein>
<feature type="domain" description="HMA" evidence="2">
    <location>
        <begin position="40"/>
        <end position="107"/>
    </location>
</feature>
<sequence length="127" mass="14388">MANVVFLNRYQMKHTLMLFLGLLMAVSGYGQTAKNAKAVIQTTIFCDHCKQCETCGKNFQDKLLAIKGVRMYELDEKKMTLTVYYNSQKTNLENIKKVISDLGYDADDVKANPIAYENLDGCCKKPD</sequence>
<evidence type="ECO:0000256" key="1">
    <source>
        <dbReference type="SAM" id="SignalP"/>
    </source>
</evidence>
<keyword evidence="4" id="KW-1185">Reference proteome</keyword>
<dbReference type="CDD" id="cd00371">
    <property type="entry name" value="HMA"/>
    <property type="match status" value="1"/>
</dbReference>
<dbReference type="Gene3D" id="3.30.70.100">
    <property type="match status" value="1"/>
</dbReference>
<feature type="chain" id="PRO_5037906609" evidence="1">
    <location>
        <begin position="33"/>
        <end position="127"/>
    </location>
</feature>
<evidence type="ECO:0000313" key="4">
    <source>
        <dbReference type="Proteomes" id="UP000712080"/>
    </source>
</evidence>
<dbReference type="GO" id="GO:0046872">
    <property type="term" value="F:metal ion binding"/>
    <property type="evidence" value="ECO:0007669"/>
    <property type="project" value="InterPro"/>
</dbReference>
<proteinExistence type="predicted"/>
<dbReference type="AlphaFoldDB" id="A0A972JHT8"/>
<feature type="signal peptide" evidence="1">
    <location>
        <begin position="1"/>
        <end position="32"/>
    </location>
</feature>
<gene>
    <name evidence="3" type="ORF">G6047_00985</name>
</gene>
<reference evidence="3" key="1">
    <citation type="submission" date="2020-02" db="EMBL/GenBank/DDBJ databases">
        <title>Flavobacterium sp. genome.</title>
        <authorList>
            <person name="Jung H.S."/>
            <person name="Baek J.H."/>
            <person name="Jeon C.O."/>
        </authorList>
    </citation>
    <scope>NUCLEOTIDE SEQUENCE</scope>
    <source>
        <strain evidence="3">SE-s28</strain>
    </source>
</reference>
<organism evidence="3 4">
    <name type="scientific">Flavobacterium silvaticum</name>
    <dbReference type="NCBI Taxonomy" id="1852020"/>
    <lineage>
        <taxon>Bacteria</taxon>
        <taxon>Pseudomonadati</taxon>
        <taxon>Bacteroidota</taxon>
        <taxon>Flavobacteriia</taxon>
        <taxon>Flavobacteriales</taxon>
        <taxon>Flavobacteriaceae</taxon>
        <taxon>Flavobacterium</taxon>
    </lineage>
</organism>
<accession>A0A972JHT8</accession>
<comment type="caution">
    <text evidence="3">The sequence shown here is derived from an EMBL/GenBank/DDBJ whole genome shotgun (WGS) entry which is preliminary data.</text>
</comment>
<dbReference type="Proteomes" id="UP000712080">
    <property type="component" value="Unassembled WGS sequence"/>
</dbReference>
<dbReference type="Pfam" id="PF00403">
    <property type="entry name" value="HMA"/>
    <property type="match status" value="1"/>
</dbReference>
<name>A0A972JHT8_9FLAO</name>
<dbReference type="EMBL" id="JAAMPU010000093">
    <property type="protein sequence ID" value="NMH26592.1"/>
    <property type="molecule type" value="Genomic_DNA"/>
</dbReference>
<evidence type="ECO:0000313" key="3">
    <source>
        <dbReference type="EMBL" id="NMH26592.1"/>
    </source>
</evidence>
<dbReference type="InterPro" id="IPR006121">
    <property type="entry name" value="HMA_dom"/>
</dbReference>
<keyword evidence="1" id="KW-0732">Signal</keyword>